<evidence type="ECO:0000256" key="1">
    <source>
        <dbReference type="ARBA" id="ARBA00022801"/>
    </source>
</evidence>
<comment type="caution">
    <text evidence="3">The sequence shown here is derived from an EMBL/GenBank/DDBJ whole genome shotgun (WGS) entry which is preliminary data.</text>
</comment>
<dbReference type="Gene3D" id="3.40.50.1820">
    <property type="entry name" value="alpha/beta hydrolase"/>
    <property type="match status" value="1"/>
</dbReference>
<dbReference type="PANTHER" id="PTHR43798">
    <property type="entry name" value="MONOACYLGLYCEROL LIPASE"/>
    <property type="match status" value="1"/>
</dbReference>
<reference evidence="3 4" key="1">
    <citation type="submission" date="2019-05" db="EMBL/GenBank/DDBJ databases">
        <title>Genome sequence of Cellulomonas hominis strain CS1.</title>
        <authorList>
            <person name="Belmont J."/>
            <person name="Maclea K.S."/>
        </authorList>
    </citation>
    <scope>NUCLEOTIDE SEQUENCE [LARGE SCALE GENOMIC DNA]</scope>
    <source>
        <strain evidence="3 4">CS1</strain>
    </source>
</reference>
<dbReference type="SUPFAM" id="SSF53474">
    <property type="entry name" value="alpha/beta-Hydrolases"/>
    <property type="match status" value="1"/>
</dbReference>
<dbReference type="InterPro" id="IPR000073">
    <property type="entry name" value="AB_hydrolase_1"/>
</dbReference>
<dbReference type="EMBL" id="SZYE01000021">
    <property type="protein sequence ID" value="TKR26607.1"/>
    <property type="molecule type" value="Genomic_DNA"/>
</dbReference>
<dbReference type="OrthoDB" id="7185741at2"/>
<accession>A0A7Z8K0U2</accession>
<evidence type="ECO:0000313" key="4">
    <source>
        <dbReference type="Proteomes" id="UP000308121"/>
    </source>
</evidence>
<dbReference type="PANTHER" id="PTHR43798:SF31">
    <property type="entry name" value="AB HYDROLASE SUPERFAMILY PROTEIN YCLE"/>
    <property type="match status" value="1"/>
</dbReference>
<evidence type="ECO:0000259" key="2">
    <source>
        <dbReference type="Pfam" id="PF00561"/>
    </source>
</evidence>
<proteinExistence type="predicted"/>
<gene>
    <name evidence="3" type="ORF">FA014_04825</name>
</gene>
<dbReference type="AlphaFoldDB" id="A0A7Z8K0U2"/>
<protein>
    <submittedName>
        <fullName evidence="3">Alpha/beta hydrolase</fullName>
    </submittedName>
</protein>
<feature type="domain" description="AB hydrolase-1" evidence="2">
    <location>
        <begin position="69"/>
        <end position="179"/>
    </location>
</feature>
<dbReference type="Proteomes" id="UP000308121">
    <property type="component" value="Unassembled WGS sequence"/>
</dbReference>
<dbReference type="GO" id="GO:0016787">
    <property type="term" value="F:hydrolase activity"/>
    <property type="evidence" value="ECO:0007669"/>
    <property type="project" value="UniProtKB-KW"/>
</dbReference>
<dbReference type="InterPro" id="IPR029058">
    <property type="entry name" value="AB_hydrolase_fold"/>
</dbReference>
<sequence length="349" mass="36644">MRTTRHRPRTLLRRTALAVALTLLALPLAGAGYEAWSARGAADRYPPPGRLVDVGGHALHLDVRGTGSPVVVLEAGSGETSLGWESVADALAQRTTVVAYDRAGYAWSEPSAEPRTGEAVVADLRAALDAAGLAGPYVVVGHSMGGLFARLLAERAPEDVAGLVLVDARPEDDARETADVLAAEGRPADPPAWALGALQRTGVLRLFADQLLAGMVDPAEQDRFLDVVATPAFFAARQEEADLIGSTEDAVRGQDLGDLPVRVVARGEPQDYAAAGISARGGAELERIWQDGQRRMLGLSSRAALVVAEGSGHLVPRDRPDVVVDQVLEVLTEIGADRGARSAWTAGRG</sequence>
<dbReference type="Pfam" id="PF00561">
    <property type="entry name" value="Abhydrolase_1"/>
    <property type="match status" value="1"/>
</dbReference>
<dbReference type="RefSeq" id="WP_154728569.1">
    <property type="nucleotide sequence ID" value="NZ_SZYE01000021.1"/>
</dbReference>
<dbReference type="PRINTS" id="PR00111">
    <property type="entry name" value="ABHYDROLASE"/>
</dbReference>
<name>A0A7Z8K0U2_9CELL</name>
<dbReference type="GO" id="GO:0016020">
    <property type="term" value="C:membrane"/>
    <property type="evidence" value="ECO:0007669"/>
    <property type="project" value="TreeGrafter"/>
</dbReference>
<keyword evidence="1 3" id="KW-0378">Hydrolase</keyword>
<dbReference type="InterPro" id="IPR050266">
    <property type="entry name" value="AB_hydrolase_sf"/>
</dbReference>
<evidence type="ECO:0000313" key="3">
    <source>
        <dbReference type="EMBL" id="TKR26607.1"/>
    </source>
</evidence>
<organism evidence="3 4">
    <name type="scientific">Cellulomonas hominis</name>
    <dbReference type="NCBI Taxonomy" id="156981"/>
    <lineage>
        <taxon>Bacteria</taxon>
        <taxon>Bacillati</taxon>
        <taxon>Actinomycetota</taxon>
        <taxon>Actinomycetes</taxon>
        <taxon>Micrococcales</taxon>
        <taxon>Cellulomonadaceae</taxon>
        <taxon>Cellulomonas</taxon>
    </lineage>
</organism>